<gene>
    <name evidence="1" type="ORF">E1261_27255</name>
</gene>
<keyword evidence="2" id="KW-1185">Reference proteome</keyword>
<dbReference type="OrthoDB" id="4544554at2"/>
<name>A0A4R4PPE2_9ACTN</name>
<evidence type="ECO:0000313" key="2">
    <source>
        <dbReference type="Proteomes" id="UP000295075"/>
    </source>
</evidence>
<dbReference type="Proteomes" id="UP000295075">
    <property type="component" value="Unassembled WGS sequence"/>
</dbReference>
<comment type="caution">
    <text evidence="1">The sequence shown here is derived from an EMBL/GenBank/DDBJ whole genome shotgun (WGS) entry which is preliminary data.</text>
</comment>
<accession>A0A4R4PPE2</accession>
<dbReference type="RefSeq" id="WP_132411382.1">
    <property type="nucleotide sequence ID" value="NZ_SMKA01000152.1"/>
</dbReference>
<reference evidence="1 2" key="1">
    <citation type="submission" date="2019-03" db="EMBL/GenBank/DDBJ databases">
        <title>Draft genome sequences of novel Actinobacteria.</title>
        <authorList>
            <person name="Sahin N."/>
            <person name="Ay H."/>
            <person name="Saygin H."/>
        </authorList>
    </citation>
    <scope>NUCLEOTIDE SEQUENCE [LARGE SCALE GENOMIC DNA]</scope>
    <source>
        <strain evidence="1 2">JCM 30547</strain>
    </source>
</reference>
<dbReference type="AlphaFoldDB" id="A0A4R4PPE2"/>
<dbReference type="EMBL" id="SMKA01000152">
    <property type="protein sequence ID" value="TDC23949.1"/>
    <property type="molecule type" value="Genomic_DNA"/>
</dbReference>
<proteinExistence type="predicted"/>
<organism evidence="1 2">
    <name type="scientific">Kribbella albertanoniae</name>
    <dbReference type="NCBI Taxonomy" id="1266829"/>
    <lineage>
        <taxon>Bacteria</taxon>
        <taxon>Bacillati</taxon>
        <taxon>Actinomycetota</taxon>
        <taxon>Actinomycetes</taxon>
        <taxon>Propionibacteriales</taxon>
        <taxon>Kribbellaceae</taxon>
        <taxon>Kribbella</taxon>
    </lineage>
</organism>
<evidence type="ECO:0000313" key="1">
    <source>
        <dbReference type="EMBL" id="TDC23949.1"/>
    </source>
</evidence>
<protein>
    <submittedName>
        <fullName evidence="1">Uncharacterized protein</fullName>
    </submittedName>
</protein>
<sequence length="138" mass="15266">MMIRISAEPADARVVGTRPGRIVVDWPWNRSDPGSPHPWPGTVEFPVDPTAYAWRNTPWRVEPEPETLEVGGSCMIGIPPFVARVRSVIDYDPAFEYGILPRPELVVGAVDVAYEGDDEAGFTIYLGTEEPIEVESLT</sequence>